<dbReference type="AlphaFoldDB" id="A0A7Y0Q0D3"/>
<evidence type="ECO:0000256" key="2">
    <source>
        <dbReference type="ARBA" id="ARBA00008079"/>
    </source>
</evidence>
<dbReference type="GO" id="GO:0009486">
    <property type="term" value="F:cytochrome bo3 ubiquinol oxidase activity"/>
    <property type="evidence" value="ECO:0007669"/>
    <property type="project" value="TreeGrafter"/>
</dbReference>
<keyword evidence="6 7" id="KW-0472">Membrane</keyword>
<gene>
    <name evidence="8" type="ORF">HIJ39_00725</name>
</gene>
<feature type="transmembrane region" description="Helical" evidence="7">
    <location>
        <begin position="64"/>
        <end position="87"/>
    </location>
</feature>
<dbReference type="GO" id="GO:0015990">
    <property type="term" value="P:electron transport coupled proton transport"/>
    <property type="evidence" value="ECO:0007669"/>
    <property type="project" value="TreeGrafter"/>
</dbReference>
<dbReference type="PANTHER" id="PTHR36835:SF1">
    <property type="entry name" value="CYTOCHROME BO(3) UBIQUINOL OXIDASE SUBUNIT 4"/>
    <property type="match status" value="1"/>
</dbReference>
<dbReference type="Pfam" id="PF03626">
    <property type="entry name" value="COX4_pro"/>
    <property type="match status" value="1"/>
</dbReference>
<protein>
    <submittedName>
        <fullName evidence="8">Cytochrome C oxidase subunit IV</fullName>
    </submittedName>
</protein>
<evidence type="ECO:0000256" key="7">
    <source>
        <dbReference type="SAM" id="Phobius"/>
    </source>
</evidence>
<proteinExistence type="inferred from homology"/>
<dbReference type="InterPro" id="IPR050968">
    <property type="entry name" value="Cytochrome_c_oxidase_bac_sub4"/>
</dbReference>
<feature type="transmembrane region" description="Helical" evidence="7">
    <location>
        <begin position="40"/>
        <end position="58"/>
    </location>
</feature>
<evidence type="ECO:0000256" key="1">
    <source>
        <dbReference type="ARBA" id="ARBA00004651"/>
    </source>
</evidence>
<evidence type="ECO:0000256" key="3">
    <source>
        <dbReference type="ARBA" id="ARBA00022475"/>
    </source>
</evidence>
<dbReference type="EMBL" id="JABBVZ010000002">
    <property type="protein sequence ID" value="NMP20883.1"/>
    <property type="molecule type" value="Genomic_DNA"/>
</dbReference>
<dbReference type="PANTHER" id="PTHR36835">
    <property type="entry name" value="CYTOCHROME BO(3) UBIQUINOL OXIDASE SUBUNIT 4"/>
    <property type="match status" value="1"/>
</dbReference>
<comment type="subcellular location">
    <subcellularLocation>
        <location evidence="1">Cell membrane</location>
        <topology evidence="1">Multi-pass membrane protein</topology>
    </subcellularLocation>
</comment>
<dbReference type="GO" id="GO:0015078">
    <property type="term" value="F:proton transmembrane transporter activity"/>
    <property type="evidence" value="ECO:0007669"/>
    <property type="project" value="TreeGrafter"/>
</dbReference>
<keyword evidence="3" id="KW-1003">Cell membrane</keyword>
<evidence type="ECO:0000313" key="9">
    <source>
        <dbReference type="Proteomes" id="UP000533476"/>
    </source>
</evidence>
<evidence type="ECO:0000256" key="6">
    <source>
        <dbReference type="ARBA" id="ARBA00023136"/>
    </source>
</evidence>
<evidence type="ECO:0000313" key="8">
    <source>
        <dbReference type="EMBL" id="NMP20883.1"/>
    </source>
</evidence>
<organism evidence="8 9">
    <name type="scientific">Sulfobacillus harzensis</name>
    <dbReference type="NCBI Taxonomy" id="2729629"/>
    <lineage>
        <taxon>Bacteria</taxon>
        <taxon>Bacillati</taxon>
        <taxon>Bacillota</taxon>
        <taxon>Clostridia</taxon>
        <taxon>Eubacteriales</taxon>
        <taxon>Clostridiales Family XVII. Incertae Sedis</taxon>
        <taxon>Sulfobacillus</taxon>
    </lineage>
</organism>
<keyword evidence="4 7" id="KW-0812">Transmembrane</keyword>
<comment type="caution">
    <text evidence="8">The sequence shown here is derived from an EMBL/GenBank/DDBJ whole genome shotgun (WGS) entry which is preliminary data.</text>
</comment>
<dbReference type="RefSeq" id="WP_169095676.1">
    <property type="nucleotide sequence ID" value="NZ_JABBVZ010000002.1"/>
</dbReference>
<dbReference type="InterPro" id="IPR005171">
    <property type="entry name" value="Cyt_c_oxidase_su4_prok"/>
</dbReference>
<dbReference type="GO" id="GO:0019646">
    <property type="term" value="P:aerobic electron transport chain"/>
    <property type="evidence" value="ECO:0007669"/>
    <property type="project" value="TreeGrafter"/>
</dbReference>
<dbReference type="GO" id="GO:0009319">
    <property type="term" value="C:cytochrome o ubiquinol oxidase complex"/>
    <property type="evidence" value="ECO:0007669"/>
    <property type="project" value="TreeGrafter"/>
</dbReference>
<dbReference type="Proteomes" id="UP000533476">
    <property type="component" value="Unassembled WGS sequence"/>
</dbReference>
<name>A0A7Y0Q0D3_9FIRM</name>
<feature type="transmembrane region" description="Helical" evidence="7">
    <location>
        <begin position="99"/>
        <end position="121"/>
    </location>
</feature>
<sequence>MSEHADSALTVEEAYQQDNDKNLAFLKPHFEEEKFPTVQIAGYIGSLILTFAAYFLVMNHVLPAVMLLAVILVLAGLQAALQLGVFMHLKESRGMAWQLIPLYLVFLIALGMVGMSIWIMLFKSGVS</sequence>
<dbReference type="GO" id="GO:0005886">
    <property type="term" value="C:plasma membrane"/>
    <property type="evidence" value="ECO:0007669"/>
    <property type="project" value="UniProtKB-SubCell"/>
</dbReference>
<keyword evidence="9" id="KW-1185">Reference proteome</keyword>
<accession>A0A7Y0Q0D3</accession>
<reference evidence="8 9" key="1">
    <citation type="submission" date="2020-04" db="EMBL/GenBank/DDBJ databases">
        <authorList>
            <person name="Zhang R."/>
            <person name="Schippers A."/>
        </authorList>
    </citation>
    <scope>NUCLEOTIDE SEQUENCE [LARGE SCALE GENOMIC DNA]</scope>
    <source>
        <strain evidence="8 9">DSM 109850</strain>
    </source>
</reference>
<keyword evidence="5 7" id="KW-1133">Transmembrane helix</keyword>
<evidence type="ECO:0000256" key="5">
    <source>
        <dbReference type="ARBA" id="ARBA00022989"/>
    </source>
</evidence>
<evidence type="ECO:0000256" key="4">
    <source>
        <dbReference type="ARBA" id="ARBA00022692"/>
    </source>
</evidence>
<comment type="similarity">
    <text evidence="2">Belongs to the cytochrome c oxidase bacterial subunit 4 family.</text>
</comment>